<evidence type="ECO:0000313" key="1">
    <source>
        <dbReference type="EMBL" id="PSV06136.1"/>
    </source>
</evidence>
<dbReference type="AlphaFoldDB" id="A0A2T3KPI8"/>
<organism evidence="1 2">
    <name type="scientific">Photobacterium leiognathi subsp. mandapamensis</name>
    <name type="common">Photobacterium mandapamensis</name>
    <dbReference type="NCBI Taxonomy" id="48408"/>
    <lineage>
        <taxon>Bacteria</taxon>
        <taxon>Pseudomonadati</taxon>
        <taxon>Pseudomonadota</taxon>
        <taxon>Gammaproteobacteria</taxon>
        <taxon>Vibrionales</taxon>
        <taxon>Vibrionaceae</taxon>
        <taxon>Photobacterium</taxon>
    </lineage>
</organism>
<protein>
    <submittedName>
        <fullName evidence="1">Uncharacterized protein</fullName>
    </submittedName>
</protein>
<reference evidence="1 2" key="1">
    <citation type="submission" date="2018-03" db="EMBL/GenBank/DDBJ databases">
        <title>Whole genome sequencing of Histamine producing bacteria.</title>
        <authorList>
            <person name="Butler K."/>
        </authorList>
    </citation>
    <scope>NUCLEOTIDE SEQUENCE [LARGE SCALE GENOMIC DNA]</scope>
    <source>
        <strain evidence="1 2">Res.4.1</strain>
    </source>
</reference>
<evidence type="ECO:0000313" key="2">
    <source>
        <dbReference type="Proteomes" id="UP000240530"/>
    </source>
</evidence>
<dbReference type="Proteomes" id="UP000240530">
    <property type="component" value="Unassembled WGS sequence"/>
</dbReference>
<comment type="caution">
    <text evidence="1">The sequence shown here is derived from an EMBL/GenBank/DDBJ whole genome shotgun (WGS) entry which is preliminary data.</text>
</comment>
<dbReference type="EMBL" id="PYNS01000042">
    <property type="protein sequence ID" value="PSV06136.1"/>
    <property type="molecule type" value="Genomic_DNA"/>
</dbReference>
<sequence length="121" mass="14078">MHFIRYKVNPQHRGALPISQKSQWSVTEVEETALFEKARVNEWICPKDCFWSIDDNFDVIGIDAVGDLFVAKFWGNQGEWHGFPVSMKRQLDRPPTSAINDWVNKNIIRKRIGNKMAQGQF</sequence>
<name>A0A2T3KPI8_PHOLD</name>
<accession>A0A2T3KPI8</accession>
<proteinExistence type="predicted"/>
<gene>
    <name evidence="1" type="ORF">C0W93_20905</name>
</gene>